<dbReference type="RefSeq" id="WP_127693003.1">
    <property type="nucleotide sequence ID" value="NZ_SACQ01000001.1"/>
</dbReference>
<evidence type="ECO:0000313" key="2">
    <source>
        <dbReference type="EMBL" id="RVU32835.1"/>
    </source>
</evidence>
<proteinExistence type="predicted"/>
<dbReference type="Gene3D" id="3.10.450.50">
    <property type="match status" value="1"/>
</dbReference>
<dbReference type="SUPFAM" id="SSF54427">
    <property type="entry name" value="NTF2-like"/>
    <property type="match status" value="1"/>
</dbReference>
<dbReference type="Proteomes" id="UP000282818">
    <property type="component" value="Unassembled WGS sequence"/>
</dbReference>
<dbReference type="InterPro" id="IPR032710">
    <property type="entry name" value="NTF2-like_dom_sf"/>
</dbReference>
<evidence type="ECO:0000313" key="3">
    <source>
        <dbReference type="Proteomes" id="UP000282818"/>
    </source>
</evidence>
<dbReference type="AlphaFoldDB" id="A0A437QEG6"/>
<keyword evidence="3" id="KW-1185">Reference proteome</keyword>
<dbReference type="InterPro" id="IPR027843">
    <property type="entry name" value="DUF4440"/>
</dbReference>
<comment type="caution">
    <text evidence="2">The sequence shown here is derived from an EMBL/GenBank/DDBJ whole genome shotgun (WGS) entry which is preliminary data.</text>
</comment>
<dbReference type="EMBL" id="SACQ01000001">
    <property type="protein sequence ID" value="RVU32835.1"/>
    <property type="molecule type" value="Genomic_DNA"/>
</dbReference>
<evidence type="ECO:0000259" key="1">
    <source>
        <dbReference type="Pfam" id="PF14534"/>
    </source>
</evidence>
<name>A0A437QEG6_9GAMM</name>
<sequence>MEGLLAVREQWLNAFLAADVPQLKQIEADDFIAVSEMGIETRDTRYAAIVARGEAERWFKQSAEIQDIDVRVVARGDLYQVVGRSQVIAKGNVIRDLYINELWGNRGGRWQVLSLHLCEASTPDALSEAELVKL</sequence>
<protein>
    <submittedName>
        <fullName evidence="2">Nuclear transport factor 2 family protein</fullName>
    </submittedName>
</protein>
<reference evidence="2 3" key="1">
    <citation type="submission" date="2019-01" db="EMBL/GenBank/DDBJ databases">
        <authorList>
            <person name="Chen W.-M."/>
        </authorList>
    </citation>
    <scope>NUCLEOTIDE SEQUENCE [LARGE SCALE GENOMIC DNA]</scope>
    <source>
        <strain evidence="2 3">HPM-16</strain>
    </source>
</reference>
<gene>
    <name evidence="2" type="ORF">EOE65_04050</name>
</gene>
<dbReference type="Pfam" id="PF14534">
    <property type="entry name" value="DUF4440"/>
    <property type="match status" value="1"/>
</dbReference>
<feature type="domain" description="DUF4440" evidence="1">
    <location>
        <begin position="4"/>
        <end position="112"/>
    </location>
</feature>
<organism evidence="2 3">
    <name type="scientific">Neptunomonas marina</name>
    <dbReference type="NCBI Taxonomy" id="1815562"/>
    <lineage>
        <taxon>Bacteria</taxon>
        <taxon>Pseudomonadati</taxon>
        <taxon>Pseudomonadota</taxon>
        <taxon>Gammaproteobacteria</taxon>
        <taxon>Oceanospirillales</taxon>
        <taxon>Oceanospirillaceae</taxon>
        <taxon>Neptunomonas</taxon>
    </lineage>
</organism>
<accession>A0A437QEG6</accession>